<dbReference type="Proteomes" id="UP001215598">
    <property type="component" value="Unassembled WGS sequence"/>
</dbReference>
<proteinExistence type="predicted"/>
<feature type="compositionally biased region" description="Low complexity" evidence="1">
    <location>
        <begin position="226"/>
        <end position="237"/>
    </location>
</feature>
<organism evidence="2 3">
    <name type="scientific">Mycena metata</name>
    <dbReference type="NCBI Taxonomy" id="1033252"/>
    <lineage>
        <taxon>Eukaryota</taxon>
        <taxon>Fungi</taxon>
        <taxon>Dikarya</taxon>
        <taxon>Basidiomycota</taxon>
        <taxon>Agaricomycotina</taxon>
        <taxon>Agaricomycetes</taxon>
        <taxon>Agaricomycetidae</taxon>
        <taxon>Agaricales</taxon>
        <taxon>Marasmiineae</taxon>
        <taxon>Mycenaceae</taxon>
        <taxon>Mycena</taxon>
    </lineage>
</organism>
<gene>
    <name evidence="2" type="ORF">B0H16DRAFT_1808159</name>
</gene>
<feature type="compositionally biased region" description="Basic and acidic residues" evidence="1">
    <location>
        <begin position="198"/>
        <end position="215"/>
    </location>
</feature>
<name>A0AAD7MEX0_9AGAR</name>
<accession>A0AAD7MEX0</accession>
<evidence type="ECO:0000313" key="3">
    <source>
        <dbReference type="Proteomes" id="UP001215598"/>
    </source>
</evidence>
<dbReference type="AlphaFoldDB" id="A0AAD7MEX0"/>
<reference evidence="2" key="1">
    <citation type="submission" date="2023-03" db="EMBL/GenBank/DDBJ databases">
        <title>Massive genome expansion in bonnet fungi (Mycena s.s.) driven by repeated elements and novel gene families across ecological guilds.</title>
        <authorList>
            <consortium name="Lawrence Berkeley National Laboratory"/>
            <person name="Harder C.B."/>
            <person name="Miyauchi S."/>
            <person name="Viragh M."/>
            <person name="Kuo A."/>
            <person name="Thoen E."/>
            <person name="Andreopoulos B."/>
            <person name="Lu D."/>
            <person name="Skrede I."/>
            <person name="Drula E."/>
            <person name="Henrissat B."/>
            <person name="Morin E."/>
            <person name="Kohler A."/>
            <person name="Barry K."/>
            <person name="LaButti K."/>
            <person name="Morin E."/>
            <person name="Salamov A."/>
            <person name="Lipzen A."/>
            <person name="Mereny Z."/>
            <person name="Hegedus B."/>
            <person name="Baldrian P."/>
            <person name="Stursova M."/>
            <person name="Weitz H."/>
            <person name="Taylor A."/>
            <person name="Grigoriev I.V."/>
            <person name="Nagy L.G."/>
            <person name="Martin F."/>
            <person name="Kauserud H."/>
        </authorList>
    </citation>
    <scope>NUCLEOTIDE SEQUENCE</scope>
    <source>
        <strain evidence="2">CBHHK182m</strain>
    </source>
</reference>
<comment type="caution">
    <text evidence="2">The sequence shown here is derived from an EMBL/GenBank/DDBJ whole genome shotgun (WGS) entry which is preliminary data.</text>
</comment>
<feature type="compositionally biased region" description="Basic and acidic residues" evidence="1">
    <location>
        <begin position="239"/>
        <end position="264"/>
    </location>
</feature>
<sequence>MRRNRIRESTKGTATQERFAELCILPIACPRVATVYPNTRLPYSPHPQIHTSGHQAAPQITRRRCDSSGYGLRMEATASTIRLNDGDHVRLSIDNPGLVHPEGCRLTHATIHRGHRHAATAGQLVLGLLPLYPASAPPHTSTDSLSARSLLRATHLTRSASASAVPSDTRPLRTRTDAPAPNHPPPHTSHPTSPDNILPRREQHNARSRRPEQHRPLTSHKRLLLSRTKPSTSPRSPVKTKENREEKKNNTRDNEGDRGVEVVRSRRRIRPVTGNDK</sequence>
<keyword evidence="3" id="KW-1185">Reference proteome</keyword>
<evidence type="ECO:0000313" key="2">
    <source>
        <dbReference type="EMBL" id="KAJ7714260.1"/>
    </source>
</evidence>
<evidence type="ECO:0000256" key="1">
    <source>
        <dbReference type="SAM" id="MobiDB-lite"/>
    </source>
</evidence>
<feature type="region of interest" description="Disordered" evidence="1">
    <location>
        <begin position="157"/>
        <end position="277"/>
    </location>
</feature>
<feature type="compositionally biased region" description="Polar residues" evidence="1">
    <location>
        <begin position="157"/>
        <end position="166"/>
    </location>
</feature>
<protein>
    <submittedName>
        <fullName evidence="2">Uncharacterized protein</fullName>
    </submittedName>
</protein>
<dbReference type="EMBL" id="JARKIB010000328">
    <property type="protein sequence ID" value="KAJ7714260.1"/>
    <property type="molecule type" value="Genomic_DNA"/>
</dbReference>